<dbReference type="EMBL" id="BLAG01000022">
    <property type="protein sequence ID" value="GES33862.1"/>
    <property type="molecule type" value="Genomic_DNA"/>
</dbReference>
<dbReference type="Proteomes" id="UP000325598">
    <property type="component" value="Unassembled WGS sequence"/>
</dbReference>
<evidence type="ECO:0000313" key="3">
    <source>
        <dbReference type="Proteomes" id="UP000325598"/>
    </source>
</evidence>
<comment type="caution">
    <text evidence="2">The sequence shown here is derived from an EMBL/GenBank/DDBJ whole genome shotgun (WGS) entry which is preliminary data.</text>
</comment>
<keyword evidence="3" id="KW-1185">Reference proteome</keyword>
<reference evidence="2 3" key="1">
    <citation type="submission" date="2019-10" db="EMBL/GenBank/DDBJ databases">
        <title>Whole genome shotgun sequence of Streptomyces angustmyceticus NBRC 3934.</title>
        <authorList>
            <person name="Hosoyama A."/>
            <person name="Ichikawa N."/>
            <person name="Kimura A."/>
            <person name="Kitahashi Y."/>
            <person name="Komaki H."/>
            <person name="Uohara A."/>
        </authorList>
    </citation>
    <scope>NUCLEOTIDE SEQUENCE [LARGE SCALE GENOMIC DNA]</scope>
    <source>
        <strain evidence="2 3">NBRC 3934</strain>
    </source>
</reference>
<accession>A0A5J4LPD3</accession>
<dbReference type="AlphaFoldDB" id="A0A5J4LPD3"/>
<organism evidence="2 3">
    <name type="scientific">Streptomyces angustmyceticus</name>
    <dbReference type="NCBI Taxonomy" id="285578"/>
    <lineage>
        <taxon>Bacteria</taxon>
        <taxon>Bacillati</taxon>
        <taxon>Actinomycetota</taxon>
        <taxon>Actinomycetes</taxon>
        <taxon>Kitasatosporales</taxon>
        <taxon>Streptomycetaceae</taxon>
        <taxon>Streptomyces</taxon>
    </lineage>
</organism>
<protein>
    <submittedName>
        <fullName evidence="2">Uncharacterized protein</fullName>
    </submittedName>
</protein>
<gene>
    <name evidence="2" type="ORF">San01_63500</name>
</gene>
<proteinExistence type="predicted"/>
<evidence type="ECO:0000256" key="1">
    <source>
        <dbReference type="SAM" id="MobiDB-lite"/>
    </source>
</evidence>
<name>A0A5J4LPD3_9ACTN</name>
<sequence>MCPNGLADVAGGPGGHRDGTMRDVQLYCRDLSWDGSGRPAFAGAPGACRLPPRPVSAMRRALAAPSQEK</sequence>
<evidence type="ECO:0000313" key="2">
    <source>
        <dbReference type="EMBL" id="GES33862.1"/>
    </source>
</evidence>
<feature type="region of interest" description="Disordered" evidence="1">
    <location>
        <begin position="1"/>
        <end position="21"/>
    </location>
</feature>